<gene>
    <name evidence="3" type="ORF">SAMN05216323_102222</name>
</gene>
<dbReference type="Pfam" id="PF06580">
    <property type="entry name" value="His_kinase"/>
    <property type="match status" value="1"/>
</dbReference>
<keyword evidence="1" id="KW-0472">Membrane</keyword>
<organism evidence="3 4">
    <name type="scientific">Williamwhitmania taraxaci</name>
    <dbReference type="NCBI Taxonomy" id="1640674"/>
    <lineage>
        <taxon>Bacteria</taxon>
        <taxon>Pseudomonadati</taxon>
        <taxon>Bacteroidota</taxon>
        <taxon>Bacteroidia</taxon>
        <taxon>Bacteroidales</taxon>
        <taxon>Williamwhitmaniaceae</taxon>
        <taxon>Williamwhitmania</taxon>
    </lineage>
</organism>
<dbReference type="PANTHER" id="PTHR34220">
    <property type="entry name" value="SENSOR HISTIDINE KINASE YPDA"/>
    <property type="match status" value="1"/>
</dbReference>
<feature type="transmembrane region" description="Helical" evidence="1">
    <location>
        <begin position="82"/>
        <end position="105"/>
    </location>
</feature>
<keyword evidence="1" id="KW-0812">Transmembrane</keyword>
<accession>A0A1G6JYA1</accession>
<dbReference type="InterPro" id="IPR050640">
    <property type="entry name" value="Bact_2-comp_sensor_kinase"/>
</dbReference>
<dbReference type="Gene3D" id="3.30.565.10">
    <property type="entry name" value="Histidine kinase-like ATPase, C-terminal domain"/>
    <property type="match status" value="1"/>
</dbReference>
<dbReference type="STRING" id="1640674.SAMN05216323_102222"/>
<keyword evidence="1" id="KW-1133">Transmembrane helix</keyword>
<evidence type="ECO:0000313" key="3">
    <source>
        <dbReference type="EMBL" id="SDC23742.1"/>
    </source>
</evidence>
<feature type="transmembrane region" description="Helical" evidence="1">
    <location>
        <begin position="14"/>
        <end position="37"/>
    </location>
</feature>
<name>A0A1G6JYA1_9BACT</name>
<keyword evidence="4" id="KW-1185">Reference proteome</keyword>
<evidence type="ECO:0000313" key="4">
    <source>
        <dbReference type="Proteomes" id="UP000199452"/>
    </source>
</evidence>
<dbReference type="AlphaFoldDB" id="A0A1G6JYA1"/>
<feature type="transmembrane region" description="Helical" evidence="1">
    <location>
        <begin position="117"/>
        <end position="139"/>
    </location>
</feature>
<protein>
    <submittedName>
        <fullName evidence="3">Histidine kinase</fullName>
    </submittedName>
</protein>
<dbReference type="SUPFAM" id="SSF55874">
    <property type="entry name" value="ATPase domain of HSP90 chaperone/DNA topoisomerase II/histidine kinase"/>
    <property type="match status" value="1"/>
</dbReference>
<feature type="domain" description="Signal transduction histidine kinase internal region" evidence="2">
    <location>
        <begin position="167"/>
        <end position="243"/>
    </location>
</feature>
<evidence type="ECO:0000259" key="2">
    <source>
        <dbReference type="Pfam" id="PF06580"/>
    </source>
</evidence>
<evidence type="ECO:0000256" key="1">
    <source>
        <dbReference type="SAM" id="Phobius"/>
    </source>
</evidence>
<proteinExistence type="predicted"/>
<dbReference type="EMBL" id="FMYP01000022">
    <property type="protein sequence ID" value="SDC23742.1"/>
    <property type="molecule type" value="Genomic_DNA"/>
</dbReference>
<keyword evidence="3" id="KW-0418">Kinase</keyword>
<sequence length="347" mass="40581">MSNKTRVHKILRHIYDLLICAAIGGFISAIFMDFQIIKYFGNFIQGSLYGMFIGGGVWKGNEVLGYFVSKKYGWRDQPKKTFIWDIIISALYTFVWINLCDYIFFKYSLGMEGKQLMYQLVFTGLITFLISLFITSIFYSKAFFQSWREAVVREEKYKAESERFHHQMLKNQVNPHFLFNSLNTLTSLVEQNPKEAVKFIKKLSDVYRYVLEQRDNEMVLLQEEIDLVKSYVFMQQHRYGENLMVSINVEHLNWMLPPMSMQMLLENAIKHNTITEESPLLISIEEVNGYLVISNTLKPRRSLGDETGIGLSNIKSRYEFLTSKPVSYGPENGLHFVVRIPLLEPNR</sequence>
<feature type="transmembrane region" description="Helical" evidence="1">
    <location>
        <begin position="43"/>
        <end position="61"/>
    </location>
</feature>
<dbReference type="Proteomes" id="UP000199452">
    <property type="component" value="Unassembled WGS sequence"/>
</dbReference>
<dbReference type="PANTHER" id="PTHR34220:SF7">
    <property type="entry name" value="SENSOR HISTIDINE KINASE YPDA"/>
    <property type="match status" value="1"/>
</dbReference>
<dbReference type="RefSeq" id="WP_170830034.1">
    <property type="nucleotide sequence ID" value="NZ_FMYP01000022.1"/>
</dbReference>
<dbReference type="InterPro" id="IPR010559">
    <property type="entry name" value="Sig_transdc_His_kin_internal"/>
</dbReference>
<dbReference type="InterPro" id="IPR036890">
    <property type="entry name" value="HATPase_C_sf"/>
</dbReference>
<dbReference type="GO" id="GO:0000155">
    <property type="term" value="F:phosphorelay sensor kinase activity"/>
    <property type="evidence" value="ECO:0007669"/>
    <property type="project" value="InterPro"/>
</dbReference>
<keyword evidence="3" id="KW-0808">Transferase</keyword>
<dbReference type="GO" id="GO:0016020">
    <property type="term" value="C:membrane"/>
    <property type="evidence" value="ECO:0007669"/>
    <property type="project" value="InterPro"/>
</dbReference>
<reference evidence="3 4" key="1">
    <citation type="submission" date="2016-09" db="EMBL/GenBank/DDBJ databases">
        <authorList>
            <person name="Capua I."/>
            <person name="De Benedictis P."/>
            <person name="Joannis T."/>
            <person name="Lombin L.H."/>
            <person name="Cattoli G."/>
        </authorList>
    </citation>
    <scope>NUCLEOTIDE SEQUENCE [LARGE SCALE GENOMIC DNA]</scope>
    <source>
        <strain evidence="3 4">A7P-90m</strain>
    </source>
</reference>